<evidence type="ECO:0000313" key="4">
    <source>
        <dbReference type="Proteomes" id="UP001596507"/>
    </source>
</evidence>
<keyword evidence="1" id="KW-1133">Transmembrane helix</keyword>
<evidence type="ECO:0000313" key="3">
    <source>
        <dbReference type="EMBL" id="MFC7267951.1"/>
    </source>
</evidence>
<dbReference type="RefSeq" id="WP_262872872.1">
    <property type="nucleotide sequence ID" value="NZ_BAABKW010000018.1"/>
</dbReference>
<feature type="transmembrane region" description="Helical" evidence="1">
    <location>
        <begin position="65"/>
        <end position="86"/>
    </location>
</feature>
<keyword evidence="4" id="KW-1185">Reference proteome</keyword>
<name>A0ABW2HBX4_9MICO</name>
<evidence type="ECO:0000256" key="1">
    <source>
        <dbReference type="SAM" id="Phobius"/>
    </source>
</evidence>
<accession>A0ABW2HBX4</accession>
<reference evidence="4" key="1">
    <citation type="journal article" date="2019" name="Int. J. Syst. Evol. Microbiol.">
        <title>The Global Catalogue of Microorganisms (GCM) 10K type strain sequencing project: providing services to taxonomists for standard genome sequencing and annotation.</title>
        <authorList>
            <consortium name="The Broad Institute Genomics Platform"/>
            <consortium name="The Broad Institute Genome Sequencing Center for Infectious Disease"/>
            <person name="Wu L."/>
            <person name="Ma J."/>
        </authorList>
    </citation>
    <scope>NUCLEOTIDE SEQUENCE [LARGE SCALE GENOMIC DNA]</scope>
    <source>
        <strain evidence="4">CGMCC 1.15772</strain>
    </source>
</reference>
<feature type="transmembrane region" description="Helical" evidence="1">
    <location>
        <begin position="236"/>
        <end position="259"/>
    </location>
</feature>
<dbReference type="Pfam" id="PF06724">
    <property type="entry name" value="DUF1206"/>
    <property type="match status" value="3"/>
</dbReference>
<proteinExistence type="predicted"/>
<dbReference type="InterPro" id="IPR009597">
    <property type="entry name" value="DUF1206"/>
</dbReference>
<feature type="domain" description="DUF1206" evidence="2">
    <location>
        <begin position="195"/>
        <end position="263"/>
    </location>
</feature>
<evidence type="ECO:0000259" key="2">
    <source>
        <dbReference type="Pfam" id="PF06724"/>
    </source>
</evidence>
<keyword evidence="1" id="KW-0472">Membrane</keyword>
<feature type="domain" description="DUF1206" evidence="2">
    <location>
        <begin position="24"/>
        <end position="89"/>
    </location>
</feature>
<feature type="transmembrane region" description="Helical" evidence="1">
    <location>
        <begin position="183"/>
        <end position="216"/>
    </location>
</feature>
<feature type="domain" description="DUF1206" evidence="2">
    <location>
        <begin position="108"/>
        <end position="172"/>
    </location>
</feature>
<feature type="transmembrane region" description="Helical" evidence="1">
    <location>
        <begin position="106"/>
        <end position="126"/>
    </location>
</feature>
<comment type="caution">
    <text evidence="3">The sequence shown here is derived from an EMBL/GenBank/DDBJ whole genome shotgun (WGS) entry which is preliminary data.</text>
</comment>
<dbReference type="Proteomes" id="UP001596507">
    <property type="component" value="Unassembled WGS sequence"/>
</dbReference>
<feature type="transmembrane region" description="Helical" evidence="1">
    <location>
        <begin position="146"/>
        <end position="171"/>
    </location>
</feature>
<feature type="transmembrane region" description="Helical" evidence="1">
    <location>
        <begin position="24"/>
        <end position="45"/>
    </location>
</feature>
<dbReference type="EMBL" id="JBHTBE010000001">
    <property type="protein sequence ID" value="MFC7267951.1"/>
    <property type="molecule type" value="Genomic_DNA"/>
</dbReference>
<organism evidence="3 4">
    <name type="scientific">Microbacterium fluvii</name>
    <dbReference type="NCBI Taxonomy" id="415215"/>
    <lineage>
        <taxon>Bacteria</taxon>
        <taxon>Bacillati</taxon>
        <taxon>Actinomycetota</taxon>
        <taxon>Actinomycetes</taxon>
        <taxon>Micrococcales</taxon>
        <taxon>Microbacteriaceae</taxon>
        <taxon>Microbacterium</taxon>
    </lineage>
</organism>
<protein>
    <submittedName>
        <fullName evidence="3">DUF1206 domain-containing protein</fullName>
    </submittedName>
</protein>
<sequence>MTAPVKEVAREAARSTPLRALARAGYAANGVVHLLIAAIVLAVAFGGDGESDQSGAFKAIGAAPLGFVVLWVLAIALFALGLWHVVGGVLARGDAKRTWGTRISEWGQAAVFFALGSVAVAVALGAKPDSEQSAEDASRGVLQIPGGVFVLGAVGLGILIAGIAFVVMGVMRSFRKKLTMPSGAAGTALTALGVVGFIAKGIALAIVGVLLLVAAVKVDADTAGGLDGAVQALIGLPYGPVLAASVGIGLGAYGVFCLFRSRYANLDA</sequence>
<gene>
    <name evidence="3" type="ORF">ACFQRL_03125</name>
</gene>
<keyword evidence="1" id="KW-0812">Transmembrane</keyword>